<evidence type="ECO:0000313" key="2">
    <source>
        <dbReference type="EMBL" id="KAG8554958.1"/>
    </source>
</evidence>
<name>A0AAV7A5B8_ENGPU</name>
<keyword evidence="3" id="KW-1185">Reference proteome</keyword>
<gene>
    <name evidence="1" type="ORF">GDO81_003941</name>
    <name evidence="2" type="ORF">GDO81_003942</name>
</gene>
<evidence type="ECO:0000313" key="3">
    <source>
        <dbReference type="Proteomes" id="UP000824782"/>
    </source>
</evidence>
<organism evidence="1 3">
    <name type="scientific">Engystomops pustulosus</name>
    <name type="common">Tungara frog</name>
    <name type="synonym">Physalaemus pustulosus</name>
    <dbReference type="NCBI Taxonomy" id="76066"/>
    <lineage>
        <taxon>Eukaryota</taxon>
        <taxon>Metazoa</taxon>
        <taxon>Chordata</taxon>
        <taxon>Craniata</taxon>
        <taxon>Vertebrata</taxon>
        <taxon>Euteleostomi</taxon>
        <taxon>Amphibia</taxon>
        <taxon>Batrachia</taxon>
        <taxon>Anura</taxon>
        <taxon>Neobatrachia</taxon>
        <taxon>Hyloidea</taxon>
        <taxon>Leptodactylidae</taxon>
        <taxon>Leiuperinae</taxon>
        <taxon>Engystomops</taxon>
    </lineage>
</organism>
<accession>A0AAV7A5B8</accession>
<evidence type="ECO:0000313" key="1">
    <source>
        <dbReference type="EMBL" id="KAG8554957.1"/>
    </source>
</evidence>
<dbReference type="EMBL" id="WNYA01000010">
    <property type="protein sequence ID" value="KAG8554958.1"/>
    <property type="molecule type" value="Genomic_DNA"/>
</dbReference>
<dbReference type="EMBL" id="WNYA01000010">
    <property type="protein sequence ID" value="KAG8554957.1"/>
    <property type="molecule type" value="Genomic_DNA"/>
</dbReference>
<proteinExistence type="predicted"/>
<reference evidence="1" key="1">
    <citation type="thesis" date="2020" institute="ProQuest LLC" country="789 East Eisenhower Parkway, Ann Arbor, MI, USA">
        <title>Comparative Genomics and Chromosome Evolution.</title>
        <authorList>
            <person name="Mudd A.B."/>
        </authorList>
    </citation>
    <scope>NUCLEOTIDE SEQUENCE</scope>
    <source>
        <strain evidence="1">237g6f4</strain>
        <tissue evidence="1">Blood</tissue>
    </source>
</reference>
<sequence length="88" mass="10098">MTGAAPEGCGFCIYEISHSDSCVVSCREKLYNYNVQILADRCPVKRRGVNYKSQHALVVHSNWRDKHYSALRGYIHLQVIEDLSHMQT</sequence>
<protein>
    <submittedName>
        <fullName evidence="1">Uncharacterized protein</fullName>
    </submittedName>
</protein>
<dbReference type="Proteomes" id="UP000824782">
    <property type="component" value="Unassembled WGS sequence"/>
</dbReference>
<comment type="caution">
    <text evidence="1">The sequence shown here is derived from an EMBL/GenBank/DDBJ whole genome shotgun (WGS) entry which is preliminary data.</text>
</comment>
<dbReference type="AlphaFoldDB" id="A0AAV7A5B8"/>